<dbReference type="GO" id="GO:0006364">
    <property type="term" value="P:rRNA processing"/>
    <property type="evidence" value="ECO:0007669"/>
    <property type="project" value="UniProtKB-UniRule"/>
</dbReference>
<evidence type="ECO:0000256" key="2">
    <source>
        <dbReference type="ARBA" id="ARBA00004496"/>
    </source>
</evidence>
<keyword evidence="5 12" id="KW-0540">Nuclease</keyword>
<evidence type="ECO:0000256" key="6">
    <source>
        <dbReference type="ARBA" id="ARBA00022723"/>
    </source>
</evidence>
<comment type="similarity">
    <text evidence="12">Belongs to the metallo-beta-lactamase superfamily. RNA-metabolizing metallo-beta-lactamase-like family. Bacterial RNase J subfamily.</text>
</comment>
<dbReference type="CDD" id="cd07714">
    <property type="entry name" value="RNaseJ_MBL-fold"/>
    <property type="match status" value="1"/>
</dbReference>
<evidence type="ECO:0000259" key="13">
    <source>
        <dbReference type="SMART" id="SM00849"/>
    </source>
</evidence>
<dbReference type="Gene3D" id="3.60.15.10">
    <property type="entry name" value="Ribonuclease Z/Hydroxyacylglutathione hydrolase-like"/>
    <property type="match status" value="1"/>
</dbReference>
<name>A0A1Y0VN26_PEDPE</name>
<dbReference type="EMBL" id="CP021474">
    <property type="protein sequence ID" value="ARW19540.1"/>
    <property type="molecule type" value="Genomic_DNA"/>
</dbReference>
<comment type="subunit">
    <text evidence="12">Homodimer, may be a subunit of the RNA degradosome.</text>
</comment>
<comment type="cofactor">
    <cofactor evidence="1">
        <name>Zn(2+)</name>
        <dbReference type="ChEBI" id="CHEBI:29105"/>
    </cofactor>
</comment>
<dbReference type="InterPro" id="IPR001279">
    <property type="entry name" value="Metallo-B-lactamas"/>
</dbReference>
<dbReference type="AlphaFoldDB" id="A0A1Y0VN26"/>
<dbReference type="NCBIfam" id="TIGR00649">
    <property type="entry name" value="MG423"/>
    <property type="match status" value="1"/>
</dbReference>
<dbReference type="GO" id="GO:0005737">
    <property type="term" value="C:cytoplasm"/>
    <property type="evidence" value="ECO:0007669"/>
    <property type="project" value="UniProtKB-SubCell"/>
</dbReference>
<keyword evidence="8 12" id="KW-0378">Hydrolase</keyword>
<reference evidence="14 15" key="1">
    <citation type="submission" date="2017-05" db="EMBL/GenBank/DDBJ databases">
        <title>Genome sequence of Pediococcus pentosaceus strain SRCM100892.</title>
        <authorList>
            <person name="Cho S.H."/>
        </authorList>
    </citation>
    <scope>NUCLEOTIDE SEQUENCE [LARGE SCALE GENOMIC DNA]</scope>
    <source>
        <strain evidence="14 15">SRCM100892</strain>
    </source>
</reference>
<keyword evidence="7 12" id="KW-0255">Endonuclease</keyword>
<dbReference type="Pfam" id="PF22505">
    <property type="entry name" value="RNase_J_b_CASP"/>
    <property type="match status" value="1"/>
</dbReference>
<feature type="domain" description="Metallo-beta-lactamase" evidence="13">
    <location>
        <begin position="32"/>
        <end position="238"/>
    </location>
</feature>
<evidence type="ECO:0000256" key="4">
    <source>
        <dbReference type="ARBA" id="ARBA00022552"/>
    </source>
</evidence>
<comment type="function">
    <text evidence="12">An RNase that has 5'-3' exonuclease and possibly endonuclease activity. Involved in maturation of rRNA and in some organisms also mRNA maturation and/or decay.</text>
</comment>
<evidence type="ECO:0000256" key="7">
    <source>
        <dbReference type="ARBA" id="ARBA00022759"/>
    </source>
</evidence>
<dbReference type="InterPro" id="IPR041636">
    <property type="entry name" value="RNase_J_C"/>
</dbReference>
<evidence type="ECO:0000256" key="12">
    <source>
        <dbReference type="HAMAP-Rule" id="MF_01491"/>
    </source>
</evidence>
<organism evidence="14 15">
    <name type="scientific">Pediococcus pentosaceus</name>
    <dbReference type="NCBI Taxonomy" id="1255"/>
    <lineage>
        <taxon>Bacteria</taxon>
        <taxon>Bacillati</taxon>
        <taxon>Bacillota</taxon>
        <taxon>Bacilli</taxon>
        <taxon>Lactobacillales</taxon>
        <taxon>Lactobacillaceae</taxon>
        <taxon>Pediococcus</taxon>
    </lineage>
</organism>
<dbReference type="Pfam" id="PF17770">
    <property type="entry name" value="RNase_J_C"/>
    <property type="match status" value="1"/>
</dbReference>
<keyword evidence="9" id="KW-0862">Zinc</keyword>
<dbReference type="PANTHER" id="PTHR43694">
    <property type="entry name" value="RIBONUCLEASE J"/>
    <property type="match status" value="1"/>
</dbReference>
<keyword evidence="6" id="KW-0479">Metal-binding</keyword>
<dbReference type="SMART" id="SM00849">
    <property type="entry name" value="Lactamase_B"/>
    <property type="match status" value="1"/>
</dbReference>
<dbReference type="InterPro" id="IPR011108">
    <property type="entry name" value="RMMBL"/>
</dbReference>
<dbReference type="HAMAP" id="MF_01491">
    <property type="entry name" value="RNase_J_bact"/>
    <property type="match status" value="1"/>
</dbReference>
<evidence type="ECO:0000256" key="5">
    <source>
        <dbReference type="ARBA" id="ARBA00022722"/>
    </source>
</evidence>
<evidence type="ECO:0000256" key="10">
    <source>
        <dbReference type="ARBA" id="ARBA00022839"/>
    </source>
</evidence>
<dbReference type="SUPFAM" id="SSF56281">
    <property type="entry name" value="Metallo-hydrolase/oxidoreductase"/>
    <property type="match status" value="1"/>
</dbReference>
<dbReference type="GO" id="GO:0008270">
    <property type="term" value="F:zinc ion binding"/>
    <property type="evidence" value="ECO:0007669"/>
    <property type="project" value="InterPro"/>
</dbReference>
<accession>A0A1Y0VN26</accession>
<dbReference type="Pfam" id="PF00753">
    <property type="entry name" value="Lactamase_B"/>
    <property type="match status" value="1"/>
</dbReference>
<dbReference type="InterPro" id="IPR055132">
    <property type="entry name" value="RNase_J_b_CASP"/>
</dbReference>
<dbReference type="Gene3D" id="3.10.20.580">
    <property type="match status" value="1"/>
</dbReference>
<dbReference type="Gene3D" id="3.40.50.10710">
    <property type="entry name" value="Metallo-hydrolase/oxidoreductase"/>
    <property type="match status" value="1"/>
</dbReference>
<keyword evidence="3 12" id="KW-0963">Cytoplasm</keyword>
<dbReference type="Proteomes" id="UP000196118">
    <property type="component" value="Chromosome"/>
</dbReference>
<dbReference type="PANTHER" id="PTHR43694:SF4">
    <property type="entry name" value="RIBONUCLEASE J 2"/>
    <property type="match status" value="1"/>
</dbReference>
<evidence type="ECO:0000313" key="15">
    <source>
        <dbReference type="Proteomes" id="UP000196118"/>
    </source>
</evidence>
<dbReference type="GO" id="GO:0004521">
    <property type="term" value="F:RNA endonuclease activity"/>
    <property type="evidence" value="ECO:0007669"/>
    <property type="project" value="UniProtKB-UniRule"/>
</dbReference>
<sequence length="585" mass="65007">MYCAENKKLIYVGEKMSDTIKIIPFGGVRENGKNMYAVQIHDDIYILDCGLKYPENELLGIDIVIPDISYLVENKEKIVGVFLTHGHADAIGALPYFLKEINVPVFGSEMTIALAKITVNDDPELKAFDNFHVVDDKKEIDFGDVTVSFFKTTHTIPESLGIVLSCTEGQIVYTGDFKFDQTATDGYQTDFGRLAQIGSKKVIALLSDSANTENPERSSNETDIADVMAETIKYHEGRVIVASVASNILRIQQVIDAAAKSDKKVVLTGHDLEKIVNTAIELNKLNIPDDELIVPLNQLDKLKPEETIILETGKLGEPIKALQKMAARKKGNLKIQPGDLVVIATNPSHAMETTFAKTKDMLYRAGAEVKSISDRANATGHASKDDLQLMLNLIKPEFLIPIQGEYRLLVAHKELAEQVGLNENQIFIASKGDVLEYKDGEMFLGKGITVGNTMIDGIGVGDIGNIVLRDRKILSEDGVFIAVVTIDRKKKIIIKEPKITSRGFVYAKTSVDLIQESSDLVERAVQANLDNKEFDWGHLKQDVRDQLGKFLYDKTKRRPVILPVIMEVNQHHKKSKKSNKSKDDE</sequence>
<evidence type="ECO:0000256" key="1">
    <source>
        <dbReference type="ARBA" id="ARBA00001947"/>
    </source>
</evidence>
<dbReference type="EC" id="3.1.-.-" evidence="12"/>
<dbReference type="InterPro" id="IPR004613">
    <property type="entry name" value="RNase_J"/>
</dbReference>
<dbReference type="FunFam" id="3.10.20.580:FF:000001">
    <property type="entry name" value="Ribonuclease J"/>
    <property type="match status" value="1"/>
</dbReference>
<protein>
    <recommendedName>
        <fullName evidence="12">Ribonuclease J</fullName>
        <shortName evidence="12">RNase J</shortName>
        <ecNumber evidence="12">3.1.-.-</ecNumber>
    </recommendedName>
</protein>
<dbReference type="GO" id="GO:0004534">
    <property type="term" value="F:5'-3' RNA exonuclease activity"/>
    <property type="evidence" value="ECO:0007669"/>
    <property type="project" value="UniProtKB-UniRule"/>
</dbReference>
<keyword evidence="10 12" id="KW-0269">Exonuclease</keyword>
<gene>
    <name evidence="12" type="primary">rnj</name>
    <name evidence="14" type="ORF">S100892_00966</name>
</gene>
<keyword evidence="4 12" id="KW-0698">rRNA processing</keyword>
<comment type="subcellular location">
    <subcellularLocation>
        <location evidence="2 12">Cytoplasm</location>
    </subcellularLocation>
</comment>
<evidence type="ECO:0000256" key="9">
    <source>
        <dbReference type="ARBA" id="ARBA00022833"/>
    </source>
</evidence>
<dbReference type="InterPro" id="IPR036866">
    <property type="entry name" value="RibonucZ/Hydroxyglut_hydro"/>
</dbReference>
<keyword evidence="11 12" id="KW-0694">RNA-binding</keyword>
<dbReference type="Pfam" id="PF07521">
    <property type="entry name" value="RMMBL"/>
    <property type="match status" value="1"/>
</dbReference>
<dbReference type="InterPro" id="IPR030854">
    <property type="entry name" value="RNase_J_bac"/>
</dbReference>
<evidence type="ECO:0000256" key="11">
    <source>
        <dbReference type="ARBA" id="ARBA00022884"/>
    </source>
</evidence>
<dbReference type="InterPro" id="IPR042173">
    <property type="entry name" value="RNase_J_2"/>
</dbReference>
<evidence type="ECO:0000313" key="14">
    <source>
        <dbReference type="EMBL" id="ARW19540.1"/>
    </source>
</evidence>
<evidence type="ECO:0000256" key="3">
    <source>
        <dbReference type="ARBA" id="ARBA00022490"/>
    </source>
</evidence>
<dbReference type="GO" id="GO:0003723">
    <property type="term" value="F:RNA binding"/>
    <property type="evidence" value="ECO:0007669"/>
    <property type="project" value="UniProtKB-UniRule"/>
</dbReference>
<proteinExistence type="inferred from homology"/>
<evidence type="ECO:0000256" key="8">
    <source>
        <dbReference type="ARBA" id="ARBA00022801"/>
    </source>
</evidence>
<comment type="caution">
    <text evidence="12">Lacks conserved residue(s) required for the propagation of feature annotation.</text>
</comment>